<evidence type="ECO:0000256" key="1">
    <source>
        <dbReference type="ARBA" id="ARBA00022553"/>
    </source>
</evidence>
<dbReference type="PROSITE" id="PS50110">
    <property type="entry name" value="RESPONSE_REGULATORY"/>
    <property type="match status" value="1"/>
</dbReference>
<dbReference type="SUPFAM" id="SSF52172">
    <property type="entry name" value="CheY-like"/>
    <property type="match status" value="1"/>
</dbReference>
<dbReference type="Pfam" id="PF00072">
    <property type="entry name" value="Response_reg"/>
    <property type="match status" value="1"/>
</dbReference>
<gene>
    <name evidence="4" type="ORF">FL622_13210</name>
</gene>
<feature type="modified residue" description="4-aspartylphosphate" evidence="2">
    <location>
        <position position="105"/>
    </location>
</feature>
<accession>A0A550J8D1</accession>
<dbReference type="AlphaFoldDB" id="A0A550J8D1"/>
<evidence type="ECO:0000256" key="2">
    <source>
        <dbReference type="PROSITE-ProRule" id="PRU00169"/>
    </source>
</evidence>
<evidence type="ECO:0000313" key="4">
    <source>
        <dbReference type="EMBL" id="TRO79494.1"/>
    </source>
</evidence>
<dbReference type="InterPro" id="IPR011006">
    <property type="entry name" value="CheY-like_superfamily"/>
</dbReference>
<sequence length="175" mass="19627">MRIACPNCQASYRFDPARASNQAPRIKCPGCGHVFRVDLAAAVDDVVAAVPAFRKKCLIVDDSRFFRELTGDILKGLEVDFLFAGDGEEALRIIREARPNLVLLDLNLPKKNGYELIREVREDEGLSKVRLLAMSGVFRKSEEIGEVYRGGADDFIGKSFKPEQLLERVKKLLED</sequence>
<evidence type="ECO:0000259" key="3">
    <source>
        <dbReference type="PROSITE" id="PS50110"/>
    </source>
</evidence>
<organism evidence="4 5">
    <name type="scientific">Trichloromonas acetexigens</name>
    <dbReference type="NCBI Taxonomy" id="38815"/>
    <lineage>
        <taxon>Bacteria</taxon>
        <taxon>Pseudomonadati</taxon>
        <taxon>Thermodesulfobacteriota</taxon>
        <taxon>Desulfuromonadia</taxon>
        <taxon>Desulfuromonadales</taxon>
        <taxon>Trichloromonadaceae</taxon>
        <taxon>Trichloromonas</taxon>
    </lineage>
</organism>
<dbReference type="PANTHER" id="PTHR44591:SF3">
    <property type="entry name" value="RESPONSE REGULATORY DOMAIN-CONTAINING PROTEIN"/>
    <property type="match status" value="1"/>
</dbReference>
<evidence type="ECO:0000313" key="5">
    <source>
        <dbReference type="Proteomes" id="UP000317155"/>
    </source>
</evidence>
<dbReference type="NCBIfam" id="TIGR02098">
    <property type="entry name" value="MJ0042_CXXC"/>
    <property type="match status" value="1"/>
</dbReference>
<dbReference type="GO" id="GO:0000160">
    <property type="term" value="P:phosphorelay signal transduction system"/>
    <property type="evidence" value="ECO:0007669"/>
    <property type="project" value="InterPro"/>
</dbReference>
<dbReference type="RefSeq" id="WP_092053594.1">
    <property type="nucleotide sequence ID" value="NZ_FOJJ01000002.1"/>
</dbReference>
<keyword evidence="5" id="KW-1185">Reference proteome</keyword>
<dbReference type="OrthoDB" id="5393943at2"/>
<dbReference type="Pfam" id="PF13717">
    <property type="entry name" value="Zn_ribbon_4"/>
    <property type="match status" value="1"/>
</dbReference>
<reference evidence="4 5" key="1">
    <citation type="submission" date="2019-07" db="EMBL/GenBank/DDBJ databases">
        <title>Insights of Desulfuromonas acetexigens electromicrobiology.</title>
        <authorList>
            <person name="Katuri K."/>
            <person name="Sapireddy V."/>
            <person name="Shaw D.R."/>
            <person name="Saikaly P."/>
        </authorList>
    </citation>
    <scope>NUCLEOTIDE SEQUENCE [LARGE SCALE GENOMIC DNA]</scope>
    <source>
        <strain evidence="4 5">2873</strain>
    </source>
</reference>
<dbReference type="EMBL" id="VJVV01000010">
    <property type="protein sequence ID" value="TRO79494.1"/>
    <property type="molecule type" value="Genomic_DNA"/>
</dbReference>
<dbReference type="InterPro" id="IPR011723">
    <property type="entry name" value="Znf/thioredoxin_put"/>
</dbReference>
<dbReference type="InterPro" id="IPR050595">
    <property type="entry name" value="Bact_response_regulator"/>
</dbReference>
<dbReference type="InterPro" id="IPR001789">
    <property type="entry name" value="Sig_transdc_resp-reg_receiver"/>
</dbReference>
<keyword evidence="1 2" id="KW-0597">Phosphoprotein</keyword>
<protein>
    <submittedName>
        <fullName evidence="4">Response regulator</fullName>
    </submittedName>
</protein>
<dbReference type="SMART" id="SM00448">
    <property type="entry name" value="REC"/>
    <property type="match status" value="1"/>
</dbReference>
<dbReference type="Gene3D" id="3.40.50.2300">
    <property type="match status" value="1"/>
</dbReference>
<comment type="caution">
    <text evidence="4">The sequence shown here is derived from an EMBL/GenBank/DDBJ whole genome shotgun (WGS) entry which is preliminary data.</text>
</comment>
<proteinExistence type="predicted"/>
<feature type="domain" description="Response regulatory" evidence="3">
    <location>
        <begin position="56"/>
        <end position="173"/>
    </location>
</feature>
<name>A0A550J8D1_9BACT</name>
<dbReference type="PANTHER" id="PTHR44591">
    <property type="entry name" value="STRESS RESPONSE REGULATOR PROTEIN 1"/>
    <property type="match status" value="1"/>
</dbReference>
<dbReference type="Proteomes" id="UP000317155">
    <property type="component" value="Unassembled WGS sequence"/>
</dbReference>